<dbReference type="SUPFAM" id="SSF57756">
    <property type="entry name" value="Retrovirus zinc finger-like domains"/>
    <property type="match status" value="1"/>
</dbReference>
<dbReference type="GO" id="GO:0003676">
    <property type="term" value="F:nucleic acid binding"/>
    <property type="evidence" value="ECO:0007669"/>
    <property type="project" value="InterPro"/>
</dbReference>
<dbReference type="AlphaFoldDB" id="A0A2C9LHS6"/>
<dbReference type="PANTHER" id="PTHR46888:SF1">
    <property type="entry name" value="RIBONUCLEASE H"/>
    <property type="match status" value="1"/>
</dbReference>
<protein>
    <recommendedName>
        <fullName evidence="3">CCHC-type domain-containing protein</fullName>
    </recommendedName>
</protein>
<accession>A0A2C9LHS6</accession>
<feature type="compositionally biased region" description="Low complexity" evidence="2">
    <location>
        <begin position="213"/>
        <end position="232"/>
    </location>
</feature>
<keyword evidence="1" id="KW-0863">Zinc-finger</keyword>
<dbReference type="InterPro" id="IPR001878">
    <property type="entry name" value="Znf_CCHC"/>
</dbReference>
<feature type="domain" description="CCHC-type" evidence="3">
    <location>
        <begin position="189"/>
        <end position="203"/>
    </location>
</feature>
<dbReference type="PANTHER" id="PTHR46888">
    <property type="entry name" value="ZINC KNUCKLE DOMAINCONTAINING PROTEIN-RELATED"/>
    <property type="match status" value="1"/>
</dbReference>
<feature type="compositionally biased region" description="Low complexity" evidence="2">
    <location>
        <begin position="275"/>
        <end position="284"/>
    </location>
</feature>
<feature type="region of interest" description="Disordered" evidence="2">
    <location>
        <begin position="275"/>
        <end position="299"/>
    </location>
</feature>
<dbReference type="VEuPathDB" id="VectorBase:BGLAX_032190"/>
<dbReference type="VEuPathDB" id="VectorBase:BGLAX_038693"/>
<feature type="compositionally biased region" description="Polar residues" evidence="2">
    <location>
        <begin position="233"/>
        <end position="244"/>
    </location>
</feature>
<dbReference type="EnsemblMetazoa" id="BGLB031160-RA">
    <property type="protein sequence ID" value="BGLB031160-PA"/>
    <property type="gene ID" value="BGLB031160"/>
</dbReference>
<dbReference type="Gene3D" id="4.10.60.10">
    <property type="entry name" value="Zinc finger, CCHC-type"/>
    <property type="match status" value="1"/>
</dbReference>
<name>A0A2C9LHS6_BIOGL</name>
<proteinExistence type="predicted"/>
<keyword evidence="1" id="KW-0479">Metal-binding</keyword>
<reference evidence="4" key="1">
    <citation type="submission" date="2020-05" db="UniProtKB">
        <authorList>
            <consortium name="EnsemblMetazoa"/>
        </authorList>
    </citation>
    <scope>IDENTIFICATION</scope>
    <source>
        <strain evidence="4">BB02</strain>
    </source>
</reference>
<evidence type="ECO:0000256" key="1">
    <source>
        <dbReference type="PROSITE-ProRule" id="PRU00047"/>
    </source>
</evidence>
<dbReference type="KEGG" id="bgt:106075635"/>
<dbReference type="InterPro" id="IPR036875">
    <property type="entry name" value="Znf_CCHC_sf"/>
</dbReference>
<feature type="region of interest" description="Disordered" evidence="2">
    <location>
        <begin position="213"/>
        <end position="249"/>
    </location>
</feature>
<dbReference type="Proteomes" id="UP000076420">
    <property type="component" value="Unassembled WGS sequence"/>
</dbReference>
<dbReference type="VEuPathDB" id="VectorBase:BGLB031160"/>
<dbReference type="PROSITE" id="PS50158">
    <property type="entry name" value="ZF_CCHC"/>
    <property type="match status" value="1"/>
</dbReference>
<evidence type="ECO:0000313" key="4">
    <source>
        <dbReference type="EnsemblMetazoa" id="BGLB031160-PA"/>
    </source>
</evidence>
<sequence length="346" mass="40303">MSSYDKILELVKVMELEGDEKMEFIKKELEKEETLENYLVQFEHISSTYNLNNEDMTKNLLANLSGEPLNIISTLTAEQKKEYTSVKNRLLEHFGKSEDHYRKLFKSIKLNKEGEFYRIIFDMIANMLKWLELAKCDLKDPTQILDMILIDNDSHPGHIMDKKEIHQLVATATTPNINDKFKFSNTKTCFNCGKRGHVKNQCRYPELTATTLDTGVTQTTPTTTINNQNNNNYSRYYRSNQSASPRERRSLRNNNFQYNNYSNNRQSRRDTYNYHTNNNSNNYQNRKRNNRVDNNGNNTNVHRVENVAYTQSDKSKINVFPSYVNSVEVRAIRDSGATASIVNAKL</sequence>
<dbReference type="SMART" id="SM00343">
    <property type="entry name" value="ZnF_C2HC"/>
    <property type="match status" value="1"/>
</dbReference>
<evidence type="ECO:0000256" key="2">
    <source>
        <dbReference type="SAM" id="MobiDB-lite"/>
    </source>
</evidence>
<keyword evidence="1" id="KW-0862">Zinc</keyword>
<organism evidence="4 5">
    <name type="scientific">Biomphalaria glabrata</name>
    <name type="common">Bloodfluke planorb</name>
    <name type="synonym">Freshwater snail</name>
    <dbReference type="NCBI Taxonomy" id="6526"/>
    <lineage>
        <taxon>Eukaryota</taxon>
        <taxon>Metazoa</taxon>
        <taxon>Spiralia</taxon>
        <taxon>Lophotrochozoa</taxon>
        <taxon>Mollusca</taxon>
        <taxon>Gastropoda</taxon>
        <taxon>Heterobranchia</taxon>
        <taxon>Euthyneura</taxon>
        <taxon>Panpulmonata</taxon>
        <taxon>Hygrophila</taxon>
        <taxon>Lymnaeoidea</taxon>
        <taxon>Planorbidae</taxon>
        <taxon>Biomphalaria</taxon>
    </lineage>
</organism>
<dbReference type="Pfam" id="PF00098">
    <property type="entry name" value="zf-CCHC"/>
    <property type="match status" value="1"/>
</dbReference>
<dbReference type="GO" id="GO:0008270">
    <property type="term" value="F:zinc ion binding"/>
    <property type="evidence" value="ECO:0007669"/>
    <property type="project" value="UniProtKB-KW"/>
</dbReference>
<gene>
    <name evidence="4" type="primary">106075635</name>
</gene>
<evidence type="ECO:0000259" key="3">
    <source>
        <dbReference type="PROSITE" id="PS50158"/>
    </source>
</evidence>
<evidence type="ECO:0000313" key="5">
    <source>
        <dbReference type="Proteomes" id="UP000076420"/>
    </source>
</evidence>